<dbReference type="AlphaFoldDB" id="A0AAN8MN30"/>
<protein>
    <submittedName>
        <fullName evidence="1">Uncharacterized protein</fullName>
    </submittedName>
</protein>
<dbReference type="EMBL" id="JAVHNR010000007">
    <property type="protein sequence ID" value="KAK6337070.1"/>
    <property type="molecule type" value="Genomic_DNA"/>
</dbReference>
<sequence length="184" mass="20853">MENCWFVLKQTHYPAPDVDSMRKGKPTGPISLGHVIRDLKHLDQVINAEYVEPFTRAMQIHQTKMQNFQWNHTEEGERALEASVGVPVPPAPGLTVNASIGFAFRKSVKNYWEFEHLDRYIVQPTQPYLNECLESEEVSKYVERSQKFGFWSFFMITGLIIARGGGKNTAAEAQAHEVSAGVNL</sequence>
<dbReference type="Proteomes" id="UP001313282">
    <property type="component" value="Unassembled WGS sequence"/>
</dbReference>
<evidence type="ECO:0000313" key="1">
    <source>
        <dbReference type="EMBL" id="KAK6337070.1"/>
    </source>
</evidence>
<reference evidence="1 2" key="1">
    <citation type="submission" date="2019-10" db="EMBL/GenBank/DDBJ databases">
        <authorList>
            <person name="Palmer J.M."/>
        </authorList>
    </citation>
    <scope>NUCLEOTIDE SEQUENCE [LARGE SCALE GENOMIC DNA]</scope>
    <source>
        <strain evidence="1 2">TWF718</strain>
    </source>
</reference>
<proteinExistence type="predicted"/>
<keyword evidence="2" id="KW-1185">Reference proteome</keyword>
<evidence type="ECO:0000313" key="2">
    <source>
        <dbReference type="Proteomes" id="UP001313282"/>
    </source>
</evidence>
<gene>
    <name evidence="1" type="ORF">TWF718_009856</name>
</gene>
<organism evidence="1 2">
    <name type="scientific">Orbilia javanica</name>
    <dbReference type="NCBI Taxonomy" id="47235"/>
    <lineage>
        <taxon>Eukaryota</taxon>
        <taxon>Fungi</taxon>
        <taxon>Dikarya</taxon>
        <taxon>Ascomycota</taxon>
        <taxon>Pezizomycotina</taxon>
        <taxon>Orbiliomycetes</taxon>
        <taxon>Orbiliales</taxon>
        <taxon>Orbiliaceae</taxon>
        <taxon>Orbilia</taxon>
    </lineage>
</organism>
<accession>A0AAN8MN30</accession>
<comment type="caution">
    <text evidence="1">The sequence shown here is derived from an EMBL/GenBank/DDBJ whole genome shotgun (WGS) entry which is preliminary data.</text>
</comment>
<name>A0AAN8MN30_9PEZI</name>